<proteinExistence type="predicted"/>
<gene>
    <name evidence="1" type="ORF">U0C82_02625</name>
</gene>
<organism evidence="1 2">
    <name type="scientific">Fulvimarina uroteuthidis</name>
    <dbReference type="NCBI Taxonomy" id="3098149"/>
    <lineage>
        <taxon>Bacteria</taxon>
        <taxon>Pseudomonadati</taxon>
        <taxon>Pseudomonadota</taxon>
        <taxon>Alphaproteobacteria</taxon>
        <taxon>Hyphomicrobiales</taxon>
        <taxon>Aurantimonadaceae</taxon>
        <taxon>Fulvimarina</taxon>
    </lineage>
</organism>
<evidence type="ECO:0000313" key="1">
    <source>
        <dbReference type="EMBL" id="MDY8108044.1"/>
    </source>
</evidence>
<sequence>MHTFTITVQIDTNGYLDVDFSHLDGGTEAARRFAYRLGLGTRYLLLKDEQMVLNAADRYEWIKRDAFDLTPLQLSAGETATLKAAIKEAAQATISTIVRNEEPIVDDYPNASFDRCDFIKSLEDESDLDSATSAETFH</sequence>
<protein>
    <submittedName>
        <fullName evidence="1">Uncharacterized protein</fullName>
    </submittedName>
</protein>
<name>A0ABU5HY34_9HYPH</name>
<dbReference type="EMBL" id="JAXLPB010000001">
    <property type="protein sequence ID" value="MDY8108044.1"/>
    <property type="molecule type" value="Genomic_DNA"/>
</dbReference>
<dbReference type="RefSeq" id="WP_322185494.1">
    <property type="nucleotide sequence ID" value="NZ_JAXLPB010000001.1"/>
</dbReference>
<comment type="caution">
    <text evidence="1">The sequence shown here is derived from an EMBL/GenBank/DDBJ whole genome shotgun (WGS) entry which is preliminary data.</text>
</comment>
<dbReference type="Proteomes" id="UP001294412">
    <property type="component" value="Unassembled WGS sequence"/>
</dbReference>
<evidence type="ECO:0000313" key="2">
    <source>
        <dbReference type="Proteomes" id="UP001294412"/>
    </source>
</evidence>
<keyword evidence="2" id="KW-1185">Reference proteome</keyword>
<reference evidence="1 2" key="1">
    <citation type="submission" date="2023-12" db="EMBL/GenBank/DDBJ databases">
        <title>Description of Novel Strain Fulvimarina sp. 2208YS6-2-32 isolated from Uroteuthis (Photololigo) edulis.</title>
        <authorList>
            <person name="Park J.-S."/>
        </authorList>
    </citation>
    <scope>NUCLEOTIDE SEQUENCE [LARGE SCALE GENOMIC DNA]</scope>
    <source>
        <strain evidence="1 2">2208YS6-2-32</strain>
    </source>
</reference>
<accession>A0ABU5HY34</accession>